<dbReference type="Gene3D" id="3.90.1150.10">
    <property type="entry name" value="Aspartate Aminotransferase, domain 1"/>
    <property type="match status" value="1"/>
</dbReference>
<keyword evidence="2" id="KW-0032">Aminotransferase</keyword>
<reference evidence="6" key="1">
    <citation type="submission" date="2020-05" db="EMBL/GenBank/DDBJ databases">
        <authorList>
            <person name="Chiriac C."/>
            <person name="Salcher M."/>
            <person name="Ghai R."/>
            <person name="Kavagutti S V."/>
        </authorList>
    </citation>
    <scope>NUCLEOTIDE SEQUENCE</scope>
</reference>
<dbReference type="PANTHER" id="PTHR42790">
    <property type="entry name" value="AMINOTRANSFERASE"/>
    <property type="match status" value="1"/>
</dbReference>
<dbReference type="GO" id="GO:1901605">
    <property type="term" value="P:alpha-amino acid metabolic process"/>
    <property type="evidence" value="ECO:0007669"/>
    <property type="project" value="TreeGrafter"/>
</dbReference>
<protein>
    <submittedName>
        <fullName evidence="6">Unannotated protein</fullName>
    </submittedName>
</protein>
<keyword evidence="3" id="KW-0808">Transferase</keyword>
<dbReference type="InterPro" id="IPR015422">
    <property type="entry name" value="PyrdxlP-dep_Trfase_small"/>
</dbReference>
<evidence type="ECO:0000256" key="4">
    <source>
        <dbReference type="ARBA" id="ARBA00022898"/>
    </source>
</evidence>
<keyword evidence="4" id="KW-0663">Pyridoxal phosphate</keyword>
<sequence>MAADQISFARGAPSLDIVDVEGLKAAAVAAFDADPAGVTAYGTSVGYLPLREWLANRHGVSPDEILITNGSMQAGAFLFDSIVSSGTPVVVERPTYDRTLLGLKRRGAHIHTVDLDSQGIIVEQLEDLIASGVKPALVHVIPNFHNPAGCTLPLDRRTRLVELAREHGFVLFEDDPYRDVRFEGEPLPTMLDIDRDMPGEGGVVIHASSFTKTVCPGVRVGWLAGPTSLIGPIRNLATGTYIAPGMVAQGLVNEFILSGAFDRSVASVSKALGERVATLVDSLRRELPTAEFVVPKGGYFLWLRLPGADGVELAKVAANQGVAIVPGADFMDEGGEEYIRLAYSAANVAEIEEGVTRLARAARELGVG</sequence>
<dbReference type="EMBL" id="CAFBLU010000025">
    <property type="protein sequence ID" value="CAB4879732.1"/>
    <property type="molecule type" value="Genomic_DNA"/>
</dbReference>
<organism evidence="6">
    <name type="scientific">freshwater metagenome</name>
    <dbReference type="NCBI Taxonomy" id="449393"/>
    <lineage>
        <taxon>unclassified sequences</taxon>
        <taxon>metagenomes</taxon>
        <taxon>ecological metagenomes</taxon>
    </lineage>
</organism>
<name>A0A6J7E998_9ZZZZ</name>
<accession>A0A6J7E998</accession>
<dbReference type="PANTHER" id="PTHR42790:SF19">
    <property type="entry name" value="KYNURENINE_ALPHA-AMINOADIPATE AMINOTRANSFERASE, MITOCHONDRIAL"/>
    <property type="match status" value="1"/>
</dbReference>
<evidence type="ECO:0000256" key="3">
    <source>
        <dbReference type="ARBA" id="ARBA00022679"/>
    </source>
</evidence>
<dbReference type="InterPro" id="IPR015421">
    <property type="entry name" value="PyrdxlP-dep_Trfase_major"/>
</dbReference>
<dbReference type="InterPro" id="IPR015424">
    <property type="entry name" value="PyrdxlP-dep_Trfase"/>
</dbReference>
<dbReference type="GO" id="GO:0030170">
    <property type="term" value="F:pyridoxal phosphate binding"/>
    <property type="evidence" value="ECO:0007669"/>
    <property type="project" value="InterPro"/>
</dbReference>
<dbReference type="CDD" id="cd00609">
    <property type="entry name" value="AAT_like"/>
    <property type="match status" value="1"/>
</dbReference>
<evidence type="ECO:0000256" key="2">
    <source>
        <dbReference type="ARBA" id="ARBA00022576"/>
    </source>
</evidence>
<evidence type="ECO:0000313" key="6">
    <source>
        <dbReference type="EMBL" id="CAB4879732.1"/>
    </source>
</evidence>
<dbReference type="InterPro" id="IPR004839">
    <property type="entry name" value="Aminotransferase_I/II_large"/>
</dbReference>
<dbReference type="InterPro" id="IPR050859">
    <property type="entry name" value="Class-I_PLP-dep_aminotransf"/>
</dbReference>
<gene>
    <name evidence="6" type="ORF">UFOPK3444_01286</name>
</gene>
<proteinExistence type="predicted"/>
<dbReference type="GO" id="GO:0008483">
    <property type="term" value="F:transaminase activity"/>
    <property type="evidence" value="ECO:0007669"/>
    <property type="project" value="UniProtKB-KW"/>
</dbReference>
<dbReference type="Gene3D" id="3.40.640.10">
    <property type="entry name" value="Type I PLP-dependent aspartate aminotransferase-like (Major domain)"/>
    <property type="match status" value="1"/>
</dbReference>
<feature type="domain" description="Aminotransferase class I/classII large" evidence="5">
    <location>
        <begin position="4"/>
        <end position="358"/>
    </location>
</feature>
<evidence type="ECO:0000259" key="5">
    <source>
        <dbReference type="Pfam" id="PF00155"/>
    </source>
</evidence>
<dbReference type="SUPFAM" id="SSF53383">
    <property type="entry name" value="PLP-dependent transferases"/>
    <property type="match status" value="1"/>
</dbReference>
<evidence type="ECO:0000256" key="1">
    <source>
        <dbReference type="ARBA" id="ARBA00001933"/>
    </source>
</evidence>
<comment type="cofactor">
    <cofactor evidence="1">
        <name>pyridoxal 5'-phosphate</name>
        <dbReference type="ChEBI" id="CHEBI:597326"/>
    </cofactor>
</comment>
<dbReference type="Pfam" id="PF00155">
    <property type="entry name" value="Aminotran_1_2"/>
    <property type="match status" value="1"/>
</dbReference>
<dbReference type="AlphaFoldDB" id="A0A6J7E998"/>